<organism evidence="2 3">
    <name type="scientific">Apiospora hydei</name>
    <dbReference type="NCBI Taxonomy" id="1337664"/>
    <lineage>
        <taxon>Eukaryota</taxon>
        <taxon>Fungi</taxon>
        <taxon>Dikarya</taxon>
        <taxon>Ascomycota</taxon>
        <taxon>Pezizomycotina</taxon>
        <taxon>Sordariomycetes</taxon>
        <taxon>Xylariomycetidae</taxon>
        <taxon>Amphisphaeriales</taxon>
        <taxon>Apiosporaceae</taxon>
        <taxon>Apiospora</taxon>
    </lineage>
</organism>
<dbReference type="EMBL" id="JAQQWN010000006">
    <property type="protein sequence ID" value="KAK8079453.1"/>
    <property type="molecule type" value="Genomic_DNA"/>
</dbReference>
<gene>
    <name evidence="2" type="ORF">PG997_007271</name>
</gene>
<comment type="caution">
    <text evidence="2">The sequence shown here is derived from an EMBL/GenBank/DDBJ whole genome shotgun (WGS) entry which is preliminary data.</text>
</comment>
<proteinExistence type="predicted"/>
<dbReference type="Proteomes" id="UP001433268">
    <property type="component" value="Unassembled WGS sequence"/>
</dbReference>
<dbReference type="GeneID" id="92044646"/>
<evidence type="ECO:0000313" key="3">
    <source>
        <dbReference type="Proteomes" id="UP001433268"/>
    </source>
</evidence>
<name>A0ABR1W7J7_9PEZI</name>
<sequence length="117" mass="12674">MVVVGAGAADSRGQRAITCSKQVASLQPAFYIVGGADLLLYKVFQTQHCTPSSPHSVISVPQNPTNTMSSTQAHHGSVNYGDPAPPSTSDKKKSKKKDRKSSKTSKKRRSRMLLCWE</sequence>
<reference evidence="2 3" key="1">
    <citation type="submission" date="2023-01" db="EMBL/GenBank/DDBJ databases">
        <title>Analysis of 21 Apiospora genomes using comparative genomics revels a genus with tremendous synthesis potential of carbohydrate active enzymes and secondary metabolites.</title>
        <authorList>
            <person name="Sorensen T."/>
        </authorList>
    </citation>
    <scope>NUCLEOTIDE SEQUENCE [LARGE SCALE GENOMIC DNA]</scope>
    <source>
        <strain evidence="2 3">CBS 114990</strain>
    </source>
</reference>
<feature type="compositionally biased region" description="Basic residues" evidence="1">
    <location>
        <begin position="92"/>
        <end position="111"/>
    </location>
</feature>
<accession>A0ABR1W7J7</accession>
<dbReference type="RefSeq" id="XP_066666928.1">
    <property type="nucleotide sequence ID" value="XM_066811586.1"/>
</dbReference>
<evidence type="ECO:0000313" key="2">
    <source>
        <dbReference type="EMBL" id="KAK8079453.1"/>
    </source>
</evidence>
<protein>
    <submittedName>
        <fullName evidence="2">Uncharacterized protein</fullName>
    </submittedName>
</protein>
<feature type="region of interest" description="Disordered" evidence="1">
    <location>
        <begin position="51"/>
        <end position="117"/>
    </location>
</feature>
<feature type="compositionally biased region" description="Polar residues" evidence="1">
    <location>
        <begin position="51"/>
        <end position="74"/>
    </location>
</feature>
<keyword evidence="3" id="KW-1185">Reference proteome</keyword>
<evidence type="ECO:0000256" key="1">
    <source>
        <dbReference type="SAM" id="MobiDB-lite"/>
    </source>
</evidence>